<sequence length="265" mass="28916">MDLMQERWDNDPPEPSIGGTSEGQRNLAATNEAFRNEMNPSVMQGHALYSGLNEHENVESLVPNSQPKSGGYGTRNVPAGRREIWSSGRPLCAKCGIRERHRTHRIRRTICLECSREAANAQARARRSNRVAERVDAGRCLLCNASRMPGIQMCEAHRQAKAARARRGAAARKASGRPTPSQTSVADAKKRGVCTTCHRRPPQGEGYATCRVCIAYIANARKARRDASKNATVRGEAIKDTPAVRDAKGSASDPILLEDSEDSAS</sequence>
<evidence type="ECO:0000313" key="2">
    <source>
        <dbReference type="EMBL" id="RYO93898.1"/>
    </source>
</evidence>
<dbReference type="EMBL" id="QJNS01000014">
    <property type="protein sequence ID" value="RYO93898.1"/>
    <property type="molecule type" value="Genomic_DNA"/>
</dbReference>
<feature type="region of interest" description="Disordered" evidence="1">
    <location>
        <begin position="1"/>
        <end position="24"/>
    </location>
</feature>
<evidence type="ECO:0008006" key="4">
    <source>
        <dbReference type="Google" id="ProtNLM"/>
    </source>
</evidence>
<accession>A0ABY0HI18</accession>
<organism evidence="2 3">
    <name type="scientific">Monosporascus cannonballus</name>
    <dbReference type="NCBI Taxonomy" id="155416"/>
    <lineage>
        <taxon>Eukaryota</taxon>
        <taxon>Fungi</taxon>
        <taxon>Dikarya</taxon>
        <taxon>Ascomycota</taxon>
        <taxon>Pezizomycotina</taxon>
        <taxon>Sordariomycetes</taxon>
        <taxon>Xylariomycetidae</taxon>
        <taxon>Xylariales</taxon>
        <taxon>Xylariales incertae sedis</taxon>
        <taxon>Monosporascus</taxon>
    </lineage>
</organism>
<reference evidence="2 3" key="1">
    <citation type="submission" date="2018-06" db="EMBL/GenBank/DDBJ databases">
        <title>Complete Genomes of Monosporascus.</title>
        <authorList>
            <person name="Robinson A.J."/>
            <person name="Natvig D.O."/>
        </authorList>
    </citation>
    <scope>NUCLEOTIDE SEQUENCE [LARGE SCALE GENOMIC DNA]</scope>
    <source>
        <strain evidence="2 3">CBS 609.92</strain>
    </source>
</reference>
<protein>
    <recommendedName>
        <fullName evidence="4">Stc1 domain-containing protein</fullName>
    </recommendedName>
</protein>
<feature type="compositionally biased region" description="Acidic residues" evidence="1">
    <location>
        <begin position="256"/>
        <end position="265"/>
    </location>
</feature>
<dbReference type="Proteomes" id="UP000294003">
    <property type="component" value="Unassembled WGS sequence"/>
</dbReference>
<keyword evidence="3" id="KW-1185">Reference proteome</keyword>
<feature type="region of interest" description="Disordered" evidence="1">
    <location>
        <begin position="224"/>
        <end position="265"/>
    </location>
</feature>
<comment type="caution">
    <text evidence="2">The sequence shown here is derived from an EMBL/GenBank/DDBJ whole genome shotgun (WGS) entry which is preliminary data.</text>
</comment>
<evidence type="ECO:0000313" key="3">
    <source>
        <dbReference type="Proteomes" id="UP000294003"/>
    </source>
</evidence>
<feature type="region of interest" description="Disordered" evidence="1">
    <location>
        <begin position="166"/>
        <end position="187"/>
    </location>
</feature>
<feature type="compositionally biased region" description="Basic and acidic residues" evidence="1">
    <location>
        <begin position="1"/>
        <end position="10"/>
    </location>
</feature>
<feature type="compositionally biased region" description="Basic and acidic residues" evidence="1">
    <location>
        <begin position="236"/>
        <end position="248"/>
    </location>
</feature>
<evidence type="ECO:0000256" key="1">
    <source>
        <dbReference type="SAM" id="MobiDB-lite"/>
    </source>
</evidence>
<proteinExistence type="predicted"/>
<gene>
    <name evidence="2" type="ORF">DL762_000853</name>
</gene>
<name>A0ABY0HI18_9PEZI</name>